<dbReference type="PATRIC" id="fig|1462.6.peg.535"/>
<evidence type="ECO:0000313" key="1">
    <source>
        <dbReference type="EMBL" id="KJE28135.1"/>
    </source>
</evidence>
<name>A0A0D8BVH1_GEOKU</name>
<dbReference type="Proteomes" id="UP000032522">
    <property type="component" value="Unassembled WGS sequence"/>
</dbReference>
<dbReference type="EMBL" id="JYBP01000003">
    <property type="protein sequence ID" value="KJE28135.1"/>
    <property type="molecule type" value="Genomic_DNA"/>
</dbReference>
<reference evidence="1 2" key="1">
    <citation type="submission" date="2015-01" db="EMBL/GenBank/DDBJ databases">
        <authorList>
            <person name="Filippidou S."/>
            <person name="Jeanneret N."/>
            <person name="Russel-Delif L."/>
            <person name="Junier T."/>
            <person name="Wunderlin T."/>
            <person name="Molina V."/>
            <person name="Johnson S.L."/>
            <person name="Davenport K.W."/>
            <person name="Chain P.S."/>
            <person name="Dorador C."/>
            <person name="Junier P."/>
        </authorList>
    </citation>
    <scope>NUCLEOTIDE SEQUENCE [LARGE SCALE GENOMIC DNA]</scope>
    <source>
        <strain evidence="1 2">Et7/4</strain>
    </source>
</reference>
<evidence type="ECO:0000313" key="2">
    <source>
        <dbReference type="Proteomes" id="UP000032522"/>
    </source>
</evidence>
<protein>
    <recommendedName>
        <fullName evidence="3">RNA polymerase subunit sigma-70</fullName>
    </recommendedName>
</protein>
<evidence type="ECO:0008006" key="3">
    <source>
        <dbReference type="Google" id="ProtNLM"/>
    </source>
</evidence>
<gene>
    <name evidence="1" type="ORF">LG52_414</name>
</gene>
<dbReference type="AlphaFoldDB" id="A0A0D8BVH1"/>
<accession>A0A0D8BVH1</accession>
<organism evidence="1 2">
    <name type="scientific">Geobacillus kaustophilus</name>
    <dbReference type="NCBI Taxonomy" id="1462"/>
    <lineage>
        <taxon>Bacteria</taxon>
        <taxon>Bacillati</taxon>
        <taxon>Bacillota</taxon>
        <taxon>Bacilli</taxon>
        <taxon>Bacillales</taxon>
        <taxon>Anoxybacillaceae</taxon>
        <taxon>Geobacillus</taxon>
        <taxon>Geobacillus thermoleovorans group</taxon>
    </lineage>
</organism>
<dbReference type="RefSeq" id="WP_042380609.1">
    <property type="nucleotide sequence ID" value="NZ_JYBP01000003.1"/>
</dbReference>
<comment type="caution">
    <text evidence="1">The sequence shown here is derived from an EMBL/GenBank/DDBJ whole genome shotgun (WGS) entry which is preliminary data.</text>
</comment>
<proteinExistence type="predicted"/>
<sequence length="57" mass="6760">MRQTRKSEQAHQASDVLSADFHEWMRVEADYSAFELASEFGVTLRDVQMLKQQRFRP</sequence>